<dbReference type="Proteomes" id="UP000199634">
    <property type="component" value="Unassembled WGS sequence"/>
</dbReference>
<dbReference type="GO" id="GO:0016301">
    <property type="term" value="F:kinase activity"/>
    <property type="evidence" value="ECO:0007669"/>
    <property type="project" value="UniProtKB-KW"/>
</dbReference>
<dbReference type="Pfam" id="PF00027">
    <property type="entry name" value="cNMP_binding"/>
    <property type="match status" value="1"/>
</dbReference>
<dbReference type="InterPro" id="IPR000595">
    <property type="entry name" value="cNMP-bd_dom"/>
</dbReference>
<dbReference type="EMBL" id="FNXE01000029">
    <property type="protein sequence ID" value="SEH90783.1"/>
    <property type="molecule type" value="Genomic_DNA"/>
</dbReference>
<dbReference type="STRING" id="1159016.SAMN02927937_02063"/>
<sequence length="187" mass="21635">MQLNSILDFIYPLSSHAKELLKQDAEEVTFQKGTLLLQHHKVEKAIYFIKKGVVRAYASTSGSEVTFWFGFEGSAVFSMNSYVNNQKSYEDIELLEETVFYKIHSDVLQKLYQTNIEIANWGRKLAEKELIKSEERLISLQFKSAKERYLDLIKNHPYLVQRVALGYIASYLGITQVSLSRIRADIK</sequence>
<reference evidence="2 3" key="1">
    <citation type="submission" date="2016-10" db="EMBL/GenBank/DDBJ databases">
        <authorList>
            <person name="de Groot N.N."/>
        </authorList>
    </citation>
    <scope>NUCLEOTIDE SEQUENCE [LARGE SCALE GENOMIC DNA]</scope>
    <source>
        <strain evidence="2 3">CGMCC 1.10825</strain>
    </source>
</reference>
<dbReference type="InterPro" id="IPR014710">
    <property type="entry name" value="RmlC-like_jellyroll"/>
</dbReference>
<name>A0A1H6LQ31_9FLAO</name>
<dbReference type="RefSeq" id="WP_091100112.1">
    <property type="nucleotide sequence ID" value="NZ_FNXE01000029.1"/>
</dbReference>
<evidence type="ECO:0000259" key="1">
    <source>
        <dbReference type="Pfam" id="PF00027"/>
    </source>
</evidence>
<proteinExistence type="predicted"/>
<dbReference type="CDD" id="cd00038">
    <property type="entry name" value="CAP_ED"/>
    <property type="match status" value="1"/>
</dbReference>
<organism evidence="2 3">
    <name type="scientific">Paenimyroides marinum</name>
    <dbReference type="NCBI Taxonomy" id="1159016"/>
    <lineage>
        <taxon>Bacteria</taxon>
        <taxon>Pseudomonadati</taxon>
        <taxon>Bacteroidota</taxon>
        <taxon>Flavobacteriia</taxon>
        <taxon>Flavobacteriales</taxon>
        <taxon>Flavobacteriaceae</taxon>
        <taxon>Paenimyroides</taxon>
    </lineage>
</organism>
<dbReference type="AlphaFoldDB" id="A0A1H6LQ31"/>
<dbReference type="SUPFAM" id="SSF51206">
    <property type="entry name" value="cAMP-binding domain-like"/>
    <property type="match status" value="1"/>
</dbReference>
<keyword evidence="3" id="KW-1185">Reference proteome</keyword>
<evidence type="ECO:0000313" key="3">
    <source>
        <dbReference type="Proteomes" id="UP000199634"/>
    </source>
</evidence>
<dbReference type="OrthoDB" id="680421at2"/>
<feature type="domain" description="Cyclic nucleotide-binding" evidence="1">
    <location>
        <begin position="28"/>
        <end position="115"/>
    </location>
</feature>
<keyword evidence="2" id="KW-0418">Kinase</keyword>
<keyword evidence="2" id="KW-0808">Transferase</keyword>
<gene>
    <name evidence="2" type="ORF">SAMN02927937_02063</name>
</gene>
<protein>
    <submittedName>
        <fullName evidence="2">cAMP-binding domain of CRP or a regulatory subunit of cAMP-dependent protein kinases</fullName>
    </submittedName>
</protein>
<dbReference type="InterPro" id="IPR018490">
    <property type="entry name" value="cNMP-bd_dom_sf"/>
</dbReference>
<evidence type="ECO:0000313" key="2">
    <source>
        <dbReference type="EMBL" id="SEH90783.1"/>
    </source>
</evidence>
<accession>A0A1H6LQ31</accession>
<dbReference type="Gene3D" id="2.60.120.10">
    <property type="entry name" value="Jelly Rolls"/>
    <property type="match status" value="1"/>
</dbReference>